<evidence type="ECO:0000313" key="3">
    <source>
        <dbReference type="Proteomes" id="UP000033947"/>
    </source>
</evidence>
<organism evidence="2 3">
    <name type="scientific">candidate division WWE3 bacterium GW2011_GWC2_41_23</name>
    <dbReference type="NCBI Taxonomy" id="1619123"/>
    <lineage>
        <taxon>Bacteria</taxon>
        <taxon>Katanobacteria</taxon>
    </lineage>
</organism>
<dbReference type="EMBL" id="LCBB01000002">
    <property type="protein sequence ID" value="KKS03405.1"/>
    <property type="molecule type" value="Genomic_DNA"/>
</dbReference>
<sequence length="225" mass="24739">MNSESFSAIQYSDASRSGLSRPENLRIEKALGMVGTNKKALDIGAYNGAISKKIKALGNEVWATDATDAFSPEFSSAGIEFVKSNIEEKLPYEDNKFDVVFAGEVLEHLVNTDGFVEEIKRILKKDGYLILTTPNTASLARRILLLLGRNPFFEASFTHAGKLAAGHLRYFTFDLLLDFLNFHGLEVVERTSDVVNFSGSISSALLAKIFPALGRSIILKVVKTE</sequence>
<dbReference type="GO" id="GO:0008757">
    <property type="term" value="F:S-adenosylmethionine-dependent methyltransferase activity"/>
    <property type="evidence" value="ECO:0007669"/>
    <property type="project" value="InterPro"/>
</dbReference>
<dbReference type="CDD" id="cd02440">
    <property type="entry name" value="AdoMet_MTases"/>
    <property type="match status" value="1"/>
</dbReference>
<proteinExistence type="predicted"/>
<protein>
    <submittedName>
        <fullName evidence="2">Two-component response regulator</fullName>
    </submittedName>
</protein>
<evidence type="ECO:0000259" key="1">
    <source>
        <dbReference type="Pfam" id="PF08241"/>
    </source>
</evidence>
<feature type="domain" description="Methyltransferase type 11" evidence="1">
    <location>
        <begin position="41"/>
        <end position="131"/>
    </location>
</feature>
<name>A0A0G0VR51_UNCKA</name>
<reference evidence="2 3" key="1">
    <citation type="journal article" date="2015" name="Nature">
        <title>rRNA introns, odd ribosomes, and small enigmatic genomes across a large radiation of phyla.</title>
        <authorList>
            <person name="Brown C.T."/>
            <person name="Hug L.A."/>
            <person name="Thomas B.C."/>
            <person name="Sharon I."/>
            <person name="Castelle C.J."/>
            <person name="Singh A."/>
            <person name="Wilkins M.J."/>
            <person name="Williams K.H."/>
            <person name="Banfield J.F."/>
        </authorList>
    </citation>
    <scope>NUCLEOTIDE SEQUENCE [LARGE SCALE GENOMIC DNA]</scope>
</reference>
<dbReference type="InterPro" id="IPR013216">
    <property type="entry name" value="Methyltransf_11"/>
</dbReference>
<dbReference type="Proteomes" id="UP000033947">
    <property type="component" value="Unassembled WGS sequence"/>
</dbReference>
<accession>A0A0G0VR51</accession>
<evidence type="ECO:0000313" key="2">
    <source>
        <dbReference type="EMBL" id="KKS03405.1"/>
    </source>
</evidence>
<dbReference type="InterPro" id="IPR029063">
    <property type="entry name" value="SAM-dependent_MTases_sf"/>
</dbReference>
<dbReference type="Pfam" id="PF08241">
    <property type="entry name" value="Methyltransf_11"/>
    <property type="match status" value="1"/>
</dbReference>
<dbReference type="Gene3D" id="3.40.50.150">
    <property type="entry name" value="Vaccinia Virus protein VP39"/>
    <property type="match status" value="1"/>
</dbReference>
<gene>
    <name evidence="2" type="ORF">UU55_C0002G0010</name>
</gene>
<dbReference type="AlphaFoldDB" id="A0A0G0VR51"/>
<dbReference type="SUPFAM" id="SSF53335">
    <property type="entry name" value="S-adenosyl-L-methionine-dependent methyltransferases"/>
    <property type="match status" value="1"/>
</dbReference>
<comment type="caution">
    <text evidence="2">The sequence shown here is derived from an EMBL/GenBank/DDBJ whole genome shotgun (WGS) entry which is preliminary data.</text>
</comment>